<feature type="non-terminal residue" evidence="2">
    <location>
        <position position="1"/>
    </location>
</feature>
<accession>A0A8E0VIS8</accession>
<dbReference type="GO" id="GO:0051721">
    <property type="term" value="F:protein phosphatase 2A binding"/>
    <property type="evidence" value="ECO:0007669"/>
    <property type="project" value="TreeGrafter"/>
</dbReference>
<dbReference type="AlphaFoldDB" id="A0A8E0VIS8"/>
<dbReference type="InterPro" id="IPR007304">
    <property type="entry name" value="TAP46-like"/>
</dbReference>
<gene>
    <name evidence="2" type="ORF">FBUS_09426</name>
</gene>
<dbReference type="Pfam" id="PF04177">
    <property type="entry name" value="TAP42"/>
    <property type="match status" value="1"/>
</dbReference>
<dbReference type="Gene3D" id="1.25.40.540">
    <property type="entry name" value="TAP42-like family"/>
    <property type="match status" value="1"/>
</dbReference>
<sequence>STPLGDLNSPAAKRDAKIKQYKEKKELEQRLETMATYIDQPHVDEEVKREYNLTLVRHWLYTVNEELNTLLQEEQFLSMDPEQLKPAEKTERQSTQHIKPFILTRDAAQAAVFGAGYPSLPTMTIDQLYEQEVKLGLIPPQPKSQTKMQEEGSSARVTRIDPSESEKEAAEKKAIENDALEDADDPDKLRESRNWDAFKDEHRRGSGNRMNRA</sequence>
<feature type="compositionally biased region" description="Basic and acidic residues" evidence="1">
    <location>
        <begin position="186"/>
        <end position="204"/>
    </location>
</feature>
<dbReference type="GO" id="GO:0005829">
    <property type="term" value="C:cytosol"/>
    <property type="evidence" value="ECO:0007669"/>
    <property type="project" value="TreeGrafter"/>
</dbReference>
<dbReference type="EMBL" id="LUCM01006892">
    <property type="protein sequence ID" value="KAA0190598.1"/>
    <property type="molecule type" value="Genomic_DNA"/>
</dbReference>
<dbReference type="GO" id="GO:0009966">
    <property type="term" value="P:regulation of signal transduction"/>
    <property type="evidence" value="ECO:0007669"/>
    <property type="project" value="InterPro"/>
</dbReference>
<organism evidence="2 3">
    <name type="scientific">Fasciolopsis buskii</name>
    <dbReference type="NCBI Taxonomy" id="27845"/>
    <lineage>
        <taxon>Eukaryota</taxon>
        <taxon>Metazoa</taxon>
        <taxon>Spiralia</taxon>
        <taxon>Lophotrochozoa</taxon>
        <taxon>Platyhelminthes</taxon>
        <taxon>Trematoda</taxon>
        <taxon>Digenea</taxon>
        <taxon>Plagiorchiida</taxon>
        <taxon>Echinostomata</taxon>
        <taxon>Echinostomatoidea</taxon>
        <taxon>Fasciolidae</taxon>
        <taxon>Fasciolopsis</taxon>
    </lineage>
</organism>
<evidence type="ECO:0000313" key="2">
    <source>
        <dbReference type="EMBL" id="KAA0190598.1"/>
    </source>
</evidence>
<reference evidence="2" key="1">
    <citation type="submission" date="2019-05" db="EMBL/GenBank/DDBJ databases">
        <title>Annotation for the trematode Fasciolopsis buski.</title>
        <authorList>
            <person name="Choi Y.-J."/>
        </authorList>
    </citation>
    <scope>NUCLEOTIDE SEQUENCE</scope>
    <source>
        <strain evidence="2">HT</strain>
        <tissue evidence="2">Whole worm</tissue>
    </source>
</reference>
<feature type="compositionally biased region" description="Polar residues" evidence="1">
    <location>
        <begin position="143"/>
        <end position="156"/>
    </location>
</feature>
<name>A0A8E0VIS8_9TREM</name>
<evidence type="ECO:0000313" key="3">
    <source>
        <dbReference type="Proteomes" id="UP000728185"/>
    </source>
</evidence>
<dbReference type="PANTHER" id="PTHR10933">
    <property type="entry name" value="IMMUNOGLOBULIN-BINDING PROTEIN 1"/>
    <property type="match status" value="1"/>
</dbReference>
<dbReference type="OrthoDB" id="10261753at2759"/>
<feature type="compositionally biased region" description="Basic and acidic residues" evidence="1">
    <location>
        <begin position="158"/>
        <end position="176"/>
    </location>
</feature>
<proteinExistence type="predicted"/>
<dbReference type="Proteomes" id="UP000728185">
    <property type="component" value="Unassembled WGS sequence"/>
</dbReference>
<feature type="region of interest" description="Disordered" evidence="1">
    <location>
        <begin position="139"/>
        <end position="213"/>
    </location>
</feature>
<comment type="caution">
    <text evidence="2">The sequence shown here is derived from an EMBL/GenBank/DDBJ whole genome shotgun (WGS) entry which is preliminary data.</text>
</comment>
<keyword evidence="3" id="KW-1185">Reference proteome</keyword>
<dbReference type="GO" id="GO:0035303">
    <property type="term" value="P:regulation of dephosphorylation"/>
    <property type="evidence" value="ECO:0007669"/>
    <property type="project" value="TreeGrafter"/>
</dbReference>
<dbReference type="InterPro" id="IPR038511">
    <property type="entry name" value="TAP42/TAP46-like_sf"/>
</dbReference>
<protein>
    <submittedName>
        <fullName evidence="2">Immunoglobulin-binding protein 1</fullName>
    </submittedName>
</protein>
<evidence type="ECO:0000256" key="1">
    <source>
        <dbReference type="SAM" id="MobiDB-lite"/>
    </source>
</evidence>
<feature type="region of interest" description="Disordered" evidence="1">
    <location>
        <begin position="1"/>
        <end position="20"/>
    </location>
</feature>
<dbReference type="PANTHER" id="PTHR10933:SF9">
    <property type="entry name" value="IMMUNOGLOBULIN-BINDING PROTEIN 1"/>
    <property type="match status" value="1"/>
</dbReference>